<comment type="caution">
    <text evidence="1">The sequence shown here is derived from an EMBL/GenBank/DDBJ whole genome shotgun (WGS) entry which is preliminary data.</text>
</comment>
<name>A0A953L8M8_9BACT</name>
<dbReference type="SUPFAM" id="SSF160379">
    <property type="entry name" value="SP0830-like"/>
    <property type="match status" value="1"/>
</dbReference>
<evidence type="ECO:0000313" key="2">
    <source>
        <dbReference type="Proteomes" id="UP000753961"/>
    </source>
</evidence>
<evidence type="ECO:0000313" key="1">
    <source>
        <dbReference type="EMBL" id="MBY5956728.1"/>
    </source>
</evidence>
<gene>
    <name evidence="1" type="ORF">KUV50_01180</name>
</gene>
<accession>A0A953L8M8</accession>
<sequence length="178" mass="20379">MNDKKHVVFLRGINVGGHHKVPMAELREEIKKLGYQEITTILNSGNIIFKSEKKPVANKISRQLEDRFGFPVPVVVVEADSVRDLLKNNPFKDEEITKDIRFYVSFLWKDQDSSIGLPWYAPDQSFKILAKRNGMLLSVLDLAASKTPKAMATLEDFYGTEITTRNWKTIERIGKKLI</sequence>
<reference evidence="1" key="1">
    <citation type="submission" date="2021-06" db="EMBL/GenBank/DDBJ databases">
        <title>44 bacteria genomes isolated from Dapeng, Shenzhen.</title>
        <authorList>
            <person name="Zheng W."/>
            <person name="Yu S."/>
            <person name="Huang Y."/>
        </authorList>
    </citation>
    <scope>NUCLEOTIDE SEQUENCE</scope>
    <source>
        <strain evidence="1">DP5N28-2</strain>
    </source>
</reference>
<organism evidence="1 2">
    <name type="scientific">Membranihabitans marinus</name>
    <dbReference type="NCBI Taxonomy" id="1227546"/>
    <lineage>
        <taxon>Bacteria</taxon>
        <taxon>Pseudomonadati</taxon>
        <taxon>Bacteroidota</taxon>
        <taxon>Saprospiria</taxon>
        <taxon>Saprospirales</taxon>
        <taxon>Saprospiraceae</taxon>
        <taxon>Membranihabitans</taxon>
    </lineage>
</organism>
<protein>
    <submittedName>
        <fullName evidence="1">DUF1697 domain-containing protein</fullName>
    </submittedName>
</protein>
<dbReference type="InterPro" id="IPR012545">
    <property type="entry name" value="DUF1697"/>
</dbReference>
<keyword evidence="2" id="KW-1185">Reference proteome</keyword>
<dbReference type="PIRSF" id="PIRSF008502">
    <property type="entry name" value="UCP008502"/>
    <property type="match status" value="1"/>
</dbReference>
<dbReference type="Proteomes" id="UP000753961">
    <property type="component" value="Unassembled WGS sequence"/>
</dbReference>
<dbReference type="AlphaFoldDB" id="A0A953L8M8"/>
<dbReference type="PANTHER" id="PTHR36439">
    <property type="entry name" value="BLL4334 PROTEIN"/>
    <property type="match status" value="1"/>
</dbReference>
<proteinExistence type="predicted"/>
<dbReference type="EMBL" id="JAHVHU010000002">
    <property type="protein sequence ID" value="MBY5956728.1"/>
    <property type="molecule type" value="Genomic_DNA"/>
</dbReference>
<dbReference type="PANTHER" id="PTHR36439:SF1">
    <property type="entry name" value="DUF1697 DOMAIN-CONTAINING PROTEIN"/>
    <property type="match status" value="1"/>
</dbReference>
<dbReference type="RefSeq" id="WP_222578249.1">
    <property type="nucleotide sequence ID" value="NZ_JAHVHU010000002.1"/>
</dbReference>
<dbReference type="Pfam" id="PF08002">
    <property type="entry name" value="DUF1697"/>
    <property type="match status" value="1"/>
</dbReference>
<dbReference type="Gene3D" id="3.30.70.1280">
    <property type="entry name" value="SP0830-like domains"/>
    <property type="match status" value="1"/>
</dbReference>